<feature type="coiled-coil region" evidence="13">
    <location>
        <begin position="796"/>
        <end position="837"/>
    </location>
</feature>
<dbReference type="InterPro" id="IPR028941">
    <property type="entry name" value="WHIM2_dom"/>
</dbReference>
<evidence type="ECO:0000256" key="7">
    <source>
        <dbReference type="ARBA" id="ARBA00023054"/>
    </source>
</evidence>
<dbReference type="InterPro" id="IPR018359">
    <property type="entry name" value="Bromodomain_CS"/>
</dbReference>
<feature type="compositionally biased region" description="Low complexity" evidence="14">
    <location>
        <begin position="519"/>
        <end position="532"/>
    </location>
</feature>
<dbReference type="InterPro" id="IPR019787">
    <property type="entry name" value="Znf_PHD-finger"/>
</dbReference>
<proteinExistence type="inferred from homology"/>
<feature type="region of interest" description="Disordered" evidence="14">
    <location>
        <begin position="1786"/>
        <end position="1846"/>
    </location>
</feature>
<evidence type="ECO:0000259" key="15">
    <source>
        <dbReference type="PROSITE" id="PS50014"/>
    </source>
</evidence>
<evidence type="ECO:0000256" key="12">
    <source>
        <dbReference type="PROSITE-ProRule" id="PRU00146"/>
    </source>
</evidence>
<dbReference type="InterPro" id="IPR011011">
    <property type="entry name" value="Znf_FYVE_PHD"/>
</dbReference>
<keyword evidence="8 11" id="KW-0103">Bromodomain</keyword>
<feature type="region of interest" description="Disordered" evidence="14">
    <location>
        <begin position="1398"/>
        <end position="1423"/>
    </location>
</feature>
<keyword evidence="10" id="KW-0539">Nucleus</keyword>
<dbReference type="GO" id="GO:0000785">
    <property type="term" value="C:chromatin"/>
    <property type="evidence" value="ECO:0007669"/>
    <property type="project" value="TreeGrafter"/>
</dbReference>
<feature type="compositionally biased region" description="Acidic residues" evidence="14">
    <location>
        <begin position="1250"/>
        <end position="1259"/>
    </location>
</feature>
<keyword evidence="7 13" id="KW-0175">Coiled coil</keyword>
<feature type="compositionally biased region" description="Basic and acidic residues" evidence="14">
    <location>
        <begin position="1294"/>
        <end position="1320"/>
    </location>
</feature>
<dbReference type="PRINTS" id="PR00503">
    <property type="entry name" value="BROMODOMAIN"/>
</dbReference>
<reference evidence="19" key="1">
    <citation type="submission" date="2015-11" db="EMBL/GenBank/DDBJ databases">
        <title>De novo transcriptome assembly of four potential Pierce s Disease insect vectors from Arizona vineyards.</title>
        <authorList>
            <person name="Tassone E.E."/>
        </authorList>
    </citation>
    <scope>NUCLEOTIDE SEQUENCE</scope>
</reference>
<feature type="domain" description="Bromo" evidence="15">
    <location>
        <begin position="1864"/>
        <end position="1934"/>
    </location>
</feature>
<evidence type="ECO:0000256" key="14">
    <source>
        <dbReference type="SAM" id="MobiDB-lite"/>
    </source>
</evidence>
<feature type="compositionally biased region" description="Basic residues" evidence="14">
    <location>
        <begin position="363"/>
        <end position="373"/>
    </location>
</feature>
<keyword evidence="6" id="KW-0805">Transcription regulation</keyword>
<evidence type="ECO:0000256" key="10">
    <source>
        <dbReference type="ARBA" id="ARBA00023242"/>
    </source>
</evidence>
<feature type="compositionally biased region" description="Basic and acidic residues" evidence="14">
    <location>
        <begin position="540"/>
        <end position="561"/>
    </location>
</feature>
<feature type="compositionally biased region" description="Low complexity" evidence="14">
    <location>
        <begin position="1790"/>
        <end position="1804"/>
    </location>
</feature>
<feature type="domain" description="PHD-type" evidence="16">
    <location>
        <begin position="1678"/>
        <end position="1728"/>
    </location>
</feature>
<dbReference type="GO" id="GO:0005634">
    <property type="term" value="C:nucleus"/>
    <property type="evidence" value="ECO:0007669"/>
    <property type="project" value="UniProtKB-SubCell"/>
</dbReference>
<keyword evidence="3" id="KW-0479">Metal-binding</keyword>
<feature type="region of interest" description="Disordered" evidence="14">
    <location>
        <begin position="517"/>
        <end position="561"/>
    </location>
</feature>
<feature type="region of interest" description="Disordered" evidence="14">
    <location>
        <begin position="203"/>
        <end position="243"/>
    </location>
</feature>
<dbReference type="CDD" id="cd15545">
    <property type="entry name" value="PHD_BAZ2A_like"/>
    <property type="match status" value="1"/>
</dbReference>
<dbReference type="InterPro" id="IPR028942">
    <property type="entry name" value="WHIM1_dom"/>
</dbReference>
<dbReference type="Pfam" id="PF15613">
    <property type="entry name" value="WSD"/>
    <property type="match status" value="1"/>
</dbReference>
<dbReference type="InterPro" id="IPR018501">
    <property type="entry name" value="DDT_dom"/>
</dbReference>
<comment type="similarity">
    <text evidence="2">Belongs to the WAL family.</text>
</comment>
<protein>
    <recommendedName>
        <fullName evidence="20">Bromodomain adjacent to zinc finger domain protein 2B-like</fullName>
    </recommendedName>
</protein>
<feature type="region of interest" description="Disordered" evidence="14">
    <location>
        <begin position="289"/>
        <end position="318"/>
    </location>
</feature>
<dbReference type="Pfam" id="PF00439">
    <property type="entry name" value="Bromodomain"/>
    <property type="match status" value="1"/>
</dbReference>
<dbReference type="InterPro" id="IPR016177">
    <property type="entry name" value="DNA-bd_dom_sf"/>
</dbReference>
<dbReference type="SMART" id="SM00571">
    <property type="entry name" value="DDT"/>
    <property type="match status" value="1"/>
</dbReference>
<evidence type="ECO:0000256" key="3">
    <source>
        <dbReference type="ARBA" id="ARBA00022723"/>
    </source>
</evidence>
<feature type="compositionally biased region" description="Pro residues" evidence="14">
    <location>
        <begin position="298"/>
        <end position="310"/>
    </location>
</feature>
<feature type="region of interest" description="Disordered" evidence="14">
    <location>
        <begin position="468"/>
        <end position="491"/>
    </location>
</feature>
<evidence type="ECO:0000256" key="2">
    <source>
        <dbReference type="ARBA" id="ARBA00007444"/>
    </source>
</evidence>
<feature type="compositionally biased region" description="Acidic residues" evidence="14">
    <location>
        <begin position="1126"/>
        <end position="1148"/>
    </location>
</feature>
<dbReference type="PROSITE" id="PS50016">
    <property type="entry name" value="ZF_PHD_2"/>
    <property type="match status" value="2"/>
</dbReference>
<dbReference type="InterPro" id="IPR001739">
    <property type="entry name" value="Methyl_CpG_DNA-bd"/>
</dbReference>
<dbReference type="Gene3D" id="1.20.920.10">
    <property type="entry name" value="Bromodomain-like"/>
    <property type="match status" value="1"/>
</dbReference>
<dbReference type="Pfam" id="PF02791">
    <property type="entry name" value="DDT"/>
    <property type="match status" value="1"/>
</dbReference>
<dbReference type="GO" id="GO:0008270">
    <property type="term" value="F:zinc ion binding"/>
    <property type="evidence" value="ECO:0007669"/>
    <property type="project" value="UniProtKB-KW"/>
</dbReference>
<dbReference type="Pfam" id="PF00628">
    <property type="entry name" value="PHD"/>
    <property type="match status" value="2"/>
</dbReference>
<dbReference type="GO" id="GO:0003677">
    <property type="term" value="F:DNA binding"/>
    <property type="evidence" value="ECO:0007669"/>
    <property type="project" value="InterPro"/>
</dbReference>
<dbReference type="CDD" id="cd05503">
    <property type="entry name" value="Bromo_BAZ2A_B_like"/>
    <property type="match status" value="1"/>
</dbReference>
<dbReference type="SMART" id="SM00391">
    <property type="entry name" value="MBD"/>
    <property type="match status" value="1"/>
</dbReference>
<evidence type="ECO:0000256" key="11">
    <source>
        <dbReference type="PROSITE-ProRule" id="PRU00035"/>
    </source>
</evidence>
<dbReference type="SUPFAM" id="SSF54171">
    <property type="entry name" value="DNA-binding domain"/>
    <property type="match status" value="1"/>
</dbReference>
<feature type="compositionally biased region" description="Pro residues" evidence="14">
    <location>
        <begin position="1400"/>
        <end position="1409"/>
    </location>
</feature>
<feature type="compositionally biased region" description="Low complexity" evidence="14">
    <location>
        <begin position="137"/>
        <end position="172"/>
    </location>
</feature>
<keyword evidence="9" id="KW-0804">Transcription</keyword>
<dbReference type="PANTHER" id="PTHR45915">
    <property type="entry name" value="TRANSCRIPTION INTERMEDIARY FACTOR"/>
    <property type="match status" value="1"/>
</dbReference>
<dbReference type="Pfam" id="PF15612">
    <property type="entry name" value="WHIM1"/>
    <property type="match status" value="1"/>
</dbReference>
<evidence type="ECO:0000256" key="8">
    <source>
        <dbReference type="ARBA" id="ARBA00023117"/>
    </source>
</evidence>
<feature type="domain" description="DDT" evidence="17">
    <location>
        <begin position="875"/>
        <end position="939"/>
    </location>
</feature>
<evidence type="ECO:0000256" key="5">
    <source>
        <dbReference type="ARBA" id="ARBA00022833"/>
    </source>
</evidence>
<dbReference type="InterPro" id="IPR001965">
    <property type="entry name" value="Znf_PHD"/>
</dbReference>
<evidence type="ECO:0000259" key="16">
    <source>
        <dbReference type="PROSITE" id="PS50016"/>
    </source>
</evidence>
<feature type="domain" description="PHD-type" evidence="16">
    <location>
        <begin position="1732"/>
        <end position="1781"/>
    </location>
</feature>
<feature type="region of interest" description="Disordered" evidence="14">
    <location>
        <begin position="1106"/>
        <end position="1150"/>
    </location>
</feature>
<dbReference type="InterPro" id="IPR037374">
    <property type="entry name" value="BAZ2A/B_Bromo"/>
</dbReference>
<dbReference type="Gene3D" id="3.30.890.10">
    <property type="entry name" value="Methyl-cpg-binding Protein 2, Chain A"/>
    <property type="match status" value="1"/>
</dbReference>
<feature type="compositionally biased region" description="Basic and acidic residues" evidence="14">
    <location>
        <begin position="741"/>
        <end position="764"/>
    </location>
</feature>
<comment type="subcellular location">
    <subcellularLocation>
        <location evidence="1">Nucleus</location>
    </subcellularLocation>
</comment>
<evidence type="ECO:0000256" key="13">
    <source>
        <dbReference type="SAM" id="Coils"/>
    </source>
</evidence>
<evidence type="ECO:0000313" key="19">
    <source>
        <dbReference type="EMBL" id="JAS57881.1"/>
    </source>
</evidence>
<evidence type="ECO:0000256" key="4">
    <source>
        <dbReference type="ARBA" id="ARBA00022771"/>
    </source>
</evidence>
<evidence type="ECO:0000259" key="18">
    <source>
        <dbReference type="PROSITE" id="PS50982"/>
    </source>
</evidence>
<dbReference type="PROSITE" id="PS00633">
    <property type="entry name" value="BROMODOMAIN_1"/>
    <property type="match status" value="1"/>
</dbReference>
<evidence type="ECO:0000259" key="17">
    <source>
        <dbReference type="PROSITE" id="PS50827"/>
    </source>
</evidence>
<dbReference type="FunFam" id="3.30.40.10:FF:000199">
    <property type="entry name" value="Bromodomain adjacent to zinc finger domain 2B"/>
    <property type="match status" value="1"/>
</dbReference>
<sequence>MEKENGDRDKASASGDANPLMDPLNMFAGHGIFGGALPANYGHHLTNAYSALLGGGRGGQFPPSPHPPTTSAYGSLGTLSVAASQAASLGINPASAAWWTMASHLAAQDYLARLQAAGMPFPGLPADMQSFPLMSPQHSQVSGGSKQSQSSHSKASMSHGHSTASSTATSHHQPSLLNDPSGVLGGVRLPPDTEIIKYTSSIIGPKVPGTTNRGRKKTISLDPPSVSVTPTHSTSSLSIDRSRKSKNIDNLVSHSQLSPHLQGPLALDQDHRERESELNELMRLQQSVSNGQVTPQASPVPPGYHTPPIPTTANAPLHSSIMDCDAPLNLSLKPASSPQTANNALQSLSSLSQSLGQIPDRISRRKPGPKPRRVSQSPLPPPGPAPSASLAQLFAAADSPRPPSANEDTDSSSHHKDGRPRNLGRGVSKPKKNTVASLLAQSRALGLNSPLNHQVNLLKANILQQQMQAAEGETETEEKNRTSSPSSIVDEMERNKKLLQQASLRSLEELKALVQETYSETSSVPDVSSDTNSDSDSDSEDAHMGSKKREGEPLQAEDIKRQKVGVNEDELRIPLLKGWRRETLIKSVGKSGQIRGDVTYKSPCGRRFKQYSEVLRYLEKNSITDLSRNNFSFSSKAIVGEFIHCPKGGEPKLVSEQEILDTLADFKVIESVRLEAESGKHEKEKLVMAAREAKKAAKEEAARTKELTRFIKEQEKCEKQEAIRKEREQRSIQMLEARRKRQEEAGKLKQEEQQRKQQEREMKRQQTALLKEQIYMQELSKQRELLYTVELERERRRQHMALVKSLEIRKKQEEKEKRRLEVRAEKMASREKRMEQRRIDMDLLSEIRKPVEDMELPDLKPLPELSRIPGLKLSGQAFADTLMVFEFLHNFGETLGFDMGSLPTLTSLQNALLGDEEAEEEMLSVMTHLIICAIEDPGIPNPARHTTLLGQSLKQADITHSNISEILRIYLYANATGEVKALTGVQFEREREKRMSDHHNNMTESAGEESESGKNAAFFVALRENATWKMSETLKHKPFLALNATLKAKILQFLCHELLQNKAVIRQIEGAIETVAQLKRDRWTNDSKLRKLRHLHNRKVRQMTISMMGGKLPLEADDDAPPKDHDDEEEGEGESGNESDGTQPEEEEDKKLSIEEMARKLEKLNRQAEQTLNNLAESGGQLRAVCYGQDRYWRRYWSLPTAGGLYVEGMESAEPELFEELLQQEDNDSLETPDIKSEYEAEVLQKPLDDTADDDDDDEMPHLTPEVDPETLLSKFKQQENMDEEPSELPMLKQSKEDNEKNGKLEDMETEESHSKHECSGGEEDSDNKLLSDDKKSQSFQFGKMDEKSMEETTITNGQMESEPAWFNILPREPCDTTSVTATTSAFRCGIENSEVRIPVFPPPPPASPSPSQCDSPSPAPLALTPEESAQLQHCKIYGLPRPAPAKPIPYDLRCGWWRISDTSVLQALVEGLHTRGAREKELRRTITRPCLDQNWGSTLKMCVRPGTAATELPVTPEEVLLPHKVPPRDSPDNWNYNVALRVDMAVLEQVEAMEDKVANASMQVKGWKVPPRASTEEGRVFQPSCSHPLPDLNPIIVAKSRLIDLENVIERRYLKPPLGINVTAVDVNLSASIDMDTVPKGLVTWRDAVIKSQTAAQLSMALHMLEASIAWDKSIMKANCQFCHSGDNEDKLLLCDGCDKGYHTYCFKPKMENIPEGDWYCYECMNKATGDKCCIVCGKKLGRNLVVCDSCPKAYHTDCLQPPITKVPRGKWHCPTCLAKMPRKRLSSKRTVSNTSPSSSMTRSCEDGTGNVVEPNLSSPMVPEETAPESPPQLQPAVKKEKTGGKKMAKEMAPCRQLLDDLESHDEAWPFLLPVNTKQFPTYKKIIKNPMDFSTIRKRLMDSWYKSREDFCSDVRLIFNNCETFNEDDSPVGKAGHNMRLFFETRWTELMNQKQPS</sequence>
<feature type="compositionally biased region" description="Low complexity" evidence="14">
    <location>
        <begin position="223"/>
        <end position="238"/>
    </location>
</feature>
<dbReference type="PANTHER" id="PTHR45915:SF2">
    <property type="entry name" value="TOUTATIS, ISOFORM E"/>
    <property type="match status" value="1"/>
</dbReference>
<evidence type="ECO:0000256" key="9">
    <source>
        <dbReference type="ARBA" id="ARBA00023163"/>
    </source>
</evidence>
<dbReference type="InterPro" id="IPR013083">
    <property type="entry name" value="Znf_RING/FYVE/PHD"/>
</dbReference>
<evidence type="ECO:0000256" key="6">
    <source>
        <dbReference type="ARBA" id="ARBA00023015"/>
    </source>
</evidence>
<feature type="region of interest" description="Disordered" evidence="14">
    <location>
        <begin position="351"/>
        <end position="433"/>
    </location>
</feature>
<keyword evidence="4 12" id="KW-0863">Zinc-finger</keyword>
<feature type="compositionally biased region" description="Basic and acidic residues" evidence="14">
    <location>
        <begin position="1327"/>
        <end position="1337"/>
    </location>
</feature>
<dbReference type="SMART" id="SM00249">
    <property type="entry name" value="PHD"/>
    <property type="match status" value="2"/>
</dbReference>
<dbReference type="PROSITE" id="PS50014">
    <property type="entry name" value="BROMODOMAIN_2"/>
    <property type="match status" value="1"/>
</dbReference>
<dbReference type="Pfam" id="PF01429">
    <property type="entry name" value="MBD"/>
    <property type="match status" value="1"/>
</dbReference>
<feature type="domain" description="MBD" evidence="18">
    <location>
        <begin position="565"/>
        <end position="638"/>
    </location>
</feature>
<dbReference type="SMART" id="SM00297">
    <property type="entry name" value="BROMO"/>
    <property type="match status" value="1"/>
</dbReference>
<dbReference type="EMBL" id="GECZ01011888">
    <property type="protein sequence ID" value="JAS57881.1"/>
    <property type="molecule type" value="Transcribed_RNA"/>
</dbReference>
<gene>
    <name evidence="19" type="ORF">g.19020</name>
</gene>
<feature type="region of interest" description="Disordered" evidence="14">
    <location>
        <begin position="1224"/>
        <end position="1350"/>
    </location>
</feature>
<name>A0A1B6G665_9HEMI</name>
<dbReference type="PROSITE" id="PS50982">
    <property type="entry name" value="MBD"/>
    <property type="match status" value="1"/>
</dbReference>
<accession>A0A1B6G665</accession>
<keyword evidence="5" id="KW-0862">Zinc</keyword>
<feature type="region of interest" description="Disordered" evidence="14">
    <location>
        <begin position="739"/>
        <end position="764"/>
    </location>
</feature>
<evidence type="ECO:0000256" key="1">
    <source>
        <dbReference type="ARBA" id="ARBA00004123"/>
    </source>
</evidence>
<dbReference type="InterPro" id="IPR036427">
    <property type="entry name" value="Bromodomain-like_sf"/>
</dbReference>
<dbReference type="PROSITE" id="PS50827">
    <property type="entry name" value="DDT"/>
    <property type="match status" value="1"/>
</dbReference>
<dbReference type="SUPFAM" id="SSF57903">
    <property type="entry name" value="FYVE/PHD zinc finger"/>
    <property type="match status" value="2"/>
</dbReference>
<dbReference type="InterPro" id="IPR001487">
    <property type="entry name" value="Bromodomain"/>
</dbReference>
<dbReference type="SUPFAM" id="SSF47370">
    <property type="entry name" value="Bromodomain"/>
    <property type="match status" value="1"/>
</dbReference>
<dbReference type="CDD" id="cd15532">
    <property type="entry name" value="PHD2_CHD_II"/>
    <property type="match status" value="1"/>
</dbReference>
<feature type="region of interest" description="Disordered" evidence="14">
    <location>
        <begin position="128"/>
        <end position="185"/>
    </location>
</feature>
<dbReference type="Gene3D" id="3.30.40.10">
    <property type="entry name" value="Zinc/RING finger domain, C3HC4 (zinc finger)"/>
    <property type="match status" value="2"/>
</dbReference>
<evidence type="ECO:0008006" key="20">
    <source>
        <dbReference type="Google" id="ProtNLM"/>
    </source>
</evidence>
<organism evidence="19">
    <name type="scientific">Cuerna arida</name>
    <dbReference type="NCBI Taxonomy" id="1464854"/>
    <lineage>
        <taxon>Eukaryota</taxon>
        <taxon>Metazoa</taxon>
        <taxon>Ecdysozoa</taxon>
        <taxon>Arthropoda</taxon>
        <taxon>Hexapoda</taxon>
        <taxon>Insecta</taxon>
        <taxon>Pterygota</taxon>
        <taxon>Neoptera</taxon>
        <taxon>Paraneoptera</taxon>
        <taxon>Hemiptera</taxon>
        <taxon>Auchenorrhyncha</taxon>
        <taxon>Membracoidea</taxon>
        <taxon>Cicadellidae</taxon>
        <taxon>Cicadellinae</taxon>
        <taxon>Proconiini</taxon>
        <taxon>Cuerna</taxon>
    </lineage>
</organism>